<keyword evidence="7 9" id="KW-0460">Magnesium</keyword>
<evidence type="ECO:0000256" key="3">
    <source>
        <dbReference type="ARBA" id="ARBA00022475"/>
    </source>
</evidence>
<sequence>MPLSLDALAPAICALAGRAAAAILEVYHGDFAVRHKQDHTPLTAADLAAHRIIADGLQALTPDWPVLSEEAADIPWVHRRGWTRYWLVDPLDGTREFVKRNDEFTVNIALIDAGAPILGVIQVPVSGETGFAWRGGGAWLAGRSGPARRIATRARAAPLVVAGSRSHGSDRLGAMLARVGDYDLLPLGSSLKFLRVADGTADLYVRLGPTSEWDTAAGQIVLEEAGGALLGFDGRPFAYNRRETLLNTDFIACGDRSVAWPRLLASDFS</sequence>
<evidence type="ECO:0000256" key="5">
    <source>
        <dbReference type="ARBA" id="ARBA00022723"/>
    </source>
</evidence>
<evidence type="ECO:0000256" key="10">
    <source>
        <dbReference type="PIRSR" id="PIRSR600760-2"/>
    </source>
</evidence>
<dbReference type="PANTHER" id="PTHR43028">
    <property type="entry name" value="3'(2'),5'-BISPHOSPHATE NUCLEOTIDASE 1"/>
    <property type="match status" value="1"/>
</dbReference>
<dbReference type="OrthoDB" id="9785695at2"/>
<dbReference type="InterPro" id="IPR020550">
    <property type="entry name" value="Inositol_monophosphatase_CS"/>
</dbReference>
<comment type="catalytic activity">
    <reaction evidence="1 9">
        <text>adenosine 3',5'-bisphosphate + H2O = AMP + phosphate</text>
        <dbReference type="Rhea" id="RHEA:10040"/>
        <dbReference type="ChEBI" id="CHEBI:15377"/>
        <dbReference type="ChEBI" id="CHEBI:43474"/>
        <dbReference type="ChEBI" id="CHEBI:58343"/>
        <dbReference type="ChEBI" id="CHEBI:456215"/>
        <dbReference type="EC" id="3.1.3.7"/>
    </reaction>
</comment>
<proteinExistence type="inferred from homology"/>
<evidence type="ECO:0000313" key="11">
    <source>
        <dbReference type="EMBL" id="ANB18766.1"/>
    </source>
</evidence>
<dbReference type="HAMAP" id="MF_02095">
    <property type="entry name" value="CysQ"/>
    <property type="match status" value="1"/>
</dbReference>
<feature type="binding site" evidence="9">
    <location>
        <position position="89"/>
    </location>
    <ligand>
        <name>Mg(2+)</name>
        <dbReference type="ChEBI" id="CHEBI:18420"/>
        <label>1</label>
    </ligand>
</feature>
<keyword evidence="5 9" id="KW-0479">Metal-binding</keyword>
<dbReference type="GO" id="GO:0046854">
    <property type="term" value="P:phosphatidylinositol phosphate biosynthetic process"/>
    <property type="evidence" value="ECO:0007669"/>
    <property type="project" value="InterPro"/>
</dbReference>
<feature type="binding site" evidence="9">
    <location>
        <position position="91"/>
    </location>
    <ligand>
        <name>Mg(2+)</name>
        <dbReference type="ChEBI" id="CHEBI:18420"/>
        <label>1</label>
    </ligand>
</feature>
<dbReference type="CDD" id="cd01638">
    <property type="entry name" value="CysQ"/>
    <property type="match status" value="1"/>
</dbReference>
<dbReference type="PROSITE" id="PS00630">
    <property type="entry name" value="IMP_2"/>
    <property type="match status" value="1"/>
</dbReference>
<comment type="similarity">
    <text evidence="2 9">Belongs to the inositol monophosphatase superfamily. CysQ family.</text>
</comment>
<feature type="binding site" evidence="9">
    <location>
        <begin position="91"/>
        <end position="94"/>
    </location>
    <ligand>
        <name>substrate</name>
    </ligand>
</feature>
<keyword evidence="8 9" id="KW-0472">Membrane</keyword>
<accession>A0A167H3R7</accession>
<feature type="binding site" evidence="9">
    <location>
        <position position="69"/>
    </location>
    <ligand>
        <name>Mg(2+)</name>
        <dbReference type="ChEBI" id="CHEBI:18420"/>
        <label>1</label>
    </ligand>
</feature>
<dbReference type="PROSITE" id="PS00629">
    <property type="entry name" value="IMP_1"/>
    <property type="match status" value="1"/>
</dbReference>
<dbReference type="SUPFAM" id="SSF56655">
    <property type="entry name" value="Carbohydrate phosphatase"/>
    <property type="match status" value="1"/>
</dbReference>
<feature type="binding site" evidence="9">
    <location>
        <position position="214"/>
    </location>
    <ligand>
        <name>Mg(2+)</name>
        <dbReference type="ChEBI" id="CHEBI:18420"/>
        <label>2</label>
    </ligand>
</feature>
<keyword evidence="3 9" id="KW-1003">Cell membrane</keyword>
<feature type="binding site" evidence="9">
    <location>
        <position position="89"/>
    </location>
    <ligand>
        <name>Mg(2+)</name>
        <dbReference type="ChEBI" id="CHEBI:18420"/>
        <label>2</label>
    </ligand>
</feature>
<feature type="binding site" evidence="10">
    <location>
        <position position="214"/>
    </location>
    <ligand>
        <name>Mg(2+)</name>
        <dbReference type="ChEBI" id="CHEBI:18420"/>
        <label>1</label>
        <note>catalytic</note>
    </ligand>
</feature>
<dbReference type="KEGG" id="dko:I596_2771"/>
<dbReference type="PANTHER" id="PTHR43028:SF5">
    <property type="entry name" value="3'(2'),5'-BISPHOSPHATE NUCLEOTIDASE 1"/>
    <property type="match status" value="1"/>
</dbReference>
<comment type="cofactor">
    <cofactor evidence="9 10">
        <name>Mg(2+)</name>
        <dbReference type="ChEBI" id="CHEBI:18420"/>
    </cofactor>
</comment>
<protein>
    <recommendedName>
        <fullName evidence="9">3'(2'),5'-bisphosphate nucleotidase CysQ</fullName>
        <ecNumber evidence="9">3.1.3.7</ecNumber>
    </recommendedName>
    <alternativeName>
        <fullName evidence="9">3'(2'),5-bisphosphonucleoside 3'(2')-phosphohydrolase</fullName>
    </alternativeName>
    <alternativeName>
        <fullName evidence="9">3'-phosphoadenosine 5'-phosphate phosphatase</fullName>
        <shortName evidence="9">PAP phosphatase</shortName>
    </alternativeName>
</protein>
<feature type="binding site" evidence="10">
    <location>
        <position position="89"/>
    </location>
    <ligand>
        <name>Mg(2+)</name>
        <dbReference type="ChEBI" id="CHEBI:18420"/>
        <label>1</label>
        <note>catalytic</note>
    </ligand>
</feature>
<dbReference type="GO" id="GO:0000103">
    <property type="term" value="P:sulfate assimilation"/>
    <property type="evidence" value="ECO:0007669"/>
    <property type="project" value="TreeGrafter"/>
</dbReference>
<dbReference type="RefSeq" id="WP_067648702.1">
    <property type="nucleotide sequence ID" value="NZ_CP015249.1"/>
</dbReference>
<dbReference type="PRINTS" id="PR00377">
    <property type="entry name" value="IMPHPHTASES"/>
</dbReference>
<evidence type="ECO:0000256" key="4">
    <source>
        <dbReference type="ARBA" id="ARBA00022519"/>
    </source>
</evidence>
<dbReference type="InterPro" id="IPR050725">
    <property type="entry name" value="CysQ/Inositol_MonoPase"/>
</dbReference>
<dbReference type="NCBIfam" id="TIGR01331">
    <property type="entry name" value="bisphos_cysQ"/>
    <property type="match status" value="1"/>
</dbReference>
<evidence type="ECO:0000256" key="9">
    <source>
        <dbReference type="HAMAP-Rule" id="MF_02095"/>
    </source>
</evidence>
<dbReference type="STRING" id="1300342.I596_2771"/>
<evidence type="ECO:0000313" key="12">
    <source>
        <dbReference type="Proteomes" id="UP000076830"/>
    </source>
</evidence>
<feature type="binding site" evidence="10">
    <location>
        <position position="91"/>
    </location>
    <ligand>
        <name>Mg(2+)</name>
        <dbReference type="ChEBI" id="CHEBI:18420"/>
        <label>1</label>
        <note>catalytic</note>
    </ligand>
</feature>
<dbReference type="InterPro" id="IPR000760">
    <property type="entry name" value="Inositol_monophosphatase-like"/>
</dbReference>
<evidence type="ECO:0000256" key="2">
    <source>
        <dbReference type="ARBA" id="ARBA00005289"/>
    </source>
</evidence>
<dbReference type="GO" id="GO:0008441">
    <property type="term" value="F:3'(2'),5'-bisphosphate nucleotidase activity"/>
    <property type="evidence" value="ECO:0007669"/>
    <property type="project" value="UniProtKB-UniRule"/>
</dbReference>
<dbReference type="InterPro" id="IPR020583">
    <property type="entry name" value="Inositol_monoP_metal-BS"/>
</dbReference>
<dbReference type="Gene3D" id="3.30.540.10">
    <property type="entry name" value="Fructose-1,6-Bisphosphatase, subunit A, domain 1"/>
    <property type="match status" value="1"/>
</dbReference>
<evidence type="ECO:0000256" key="8">
    <source>
        <dbReference type="ARBA" id="ARBA00023136"/>
    </source>
</evidence>
<dbReference type="EMBL" id="CP015249">
    <property type="protein sequence ID" value="ANB18766.1"/>
    <property type="molecule type" value="Genomic_DNA"/>
</dbReference>
<feature type="binding site" evidence="9">
    <location>
        <position position="214"/>
    </location>
    <ligand>
        <name>substrate</name>
    </ligand>
</feature>
<evidence type="ECO:0000256" key="6">
    <source>
        <dbReference type="ARBA" id="ARBA00022801"/>
    </source>
</evidence>
<organism evidence="11 12">
    <name type="scientific">Dokdonella koreensis DS-123</name>
    <dbReference type="NCBI Taxonomy" id="1300342"/>
    <lineage>
        <taxon>Bacteria</taxon>
        <taxon>Pseudomonadati</taxon>
        <taxon>Pseudomonadota</taxon>
        <taxon>Gammaproteobacteria</taxon>
        <taxon>Lysobacterales</taxon>
        <taxon>Rhodanobacteraceae</taxon>
        <taxon>Dokdonella</taxon>
    </lineage>
</organism>
<dbReference type="AlphaFoldDB" id="A0A167H3R7"/>
<feature type="binding site" evidence="10">
    <location>
        <position position="92"/>
    </location>
    <ligand>
        <name>Mg(2+)</name>
        <dbReference type="ChEBI" id="CHEBI:18420"/>
        <label>1</label>
        <note>catalytic</note>
    </ligand>
</feature>
<keyword evidence="6 9" id="KW-0378">Hydrolase</keyword>
<keyword evidence="4 9" id="KW-0997">Cell inner membrane</keyword>
<feature type="binding site" evidence="10">
    <location>
        <position position="69"/>
    </location>
    <ligand>
        <name>Mg(2+)</name>
        <dbReference type="ChEBI" id="CHEBI:18420"/>
        <label>1</label>
        <note>catalytic</note>
    </ligand>
</feature>
<comment type="function">
    <text evidence="9">Converts adenosine-3',5'-bisphosphate (PAP) to AMP.</text>
</comment>
<evidence type="ECO:0000256" key="7">
    <source>
        <dbReference type="ARBA" id="ARBA00022842"/>
    </source>
</evidence>
<feature type="binding site" evidence="9">
    <location>
        <position position="92"/>
    </location>
    <ligand>
        <name>Mg(2+)</name>
        <dbReference type="ChEBI" id="CHEBI:18420"/>
        <label>2</label>
    </ligand>
</feature>
<dbReference type="GO" id="GO:0005886">
    <property type="term" value="C:plasma membrane"/>
    <property type="evidence" value="ECO:0007669"/>
    <property type="project" value="UniProtKB-SubCell"/>
</dbReference>
<comment type="subcellular location">
    <subcellularLocation>
        <location evidence="9">Cell inner membrane</location>
        <topology evidence="9">Peripheral membrane protein</topology>
        <orientation evidence="9">Cytoplasmic side</orientation>
    </subcellularLocation>
</comment>
<dbReference type="Gene3D" id="3.40.190.80">
    <property type="match status" value="1"/>
</dbReference>
<dbReference type="GO" id="GO:0000287">
    <property type="term" value="F:magnesium ion binding"/>
    <property type="evidence" value="ECO:0007669"/>
    <property type="project" value="UniProtKB-UniRule"/>
</dbReference>
<keyword evidence="12" id="KW-1185">Reference proteome</keyword>
<dbReference type="EC" id="3.1.3.7" evidence="9"/>
<dbReference type="PATRIC" id="fig|1300342.3.peg.2696"/>
<dbReference type="Proteomes" id="UP000076830">
    <property type="component" value="Chromosome"/>
</dbReference>
<dbReference type="GO" id="GO:0050427">
    <property type="term" value="P:3'-phosphoadenosine 5'-phosphosulfate metabolic process"/>
    <property type="evidence" value="ECO:0007669"/>
    <property type="project" value="TreeGrafter"/>
</dbReference>
<evidence type="ECO:0000256" key="1">
    <source>
        <dbReference type="ARBA" id="ARBA00001625"/>
    </source>
</evidence>
<reference evidence="11 12" key="1">
    <citation type="submission" date="2016-04" db="EMBL/GenBank/DDBJ databases">
        <title>Complete genome sequence of Dokdonella koreensis DS-123T.</title>
        <authorList>
            <person name="Kim J.F."/>
            <person name="Lee H."/>
            <person name="Kwak M.-J."/>
        </authorList>
    </citation>
    <scope>NUCLEOTIDE SEQUENCE [LARGE SCALE GENOMIC DNA]</scope>
    <source>
        <strain evidence="11 12">DS-123</strain>
    </source>
</reference>
<gene>
    <name evidence="9" type="primary">cysQ</name>
    <name evidence="11" type="ORF">I596_2771</name>
</gene>
<feature type="binding site" evidence="9">
    <location>
        <position position="69"/>
    </location>
    <ligand>
        <name>substrate</name>
    </ligand>
</feature>
<name>A0A167H3R7_9GAMM</name>
<dbReference type="InterPro" id="IPR006240">
    <property type="entry name" value="CysQ"/>
</dbReference>
<dbReference type="Pfam" id="PF00459">
    <property type="entry name" value="Inositol_P"/>
    <property type="match status" value="1"/>
</dbReference>